<feature type="region of interest" description="Disordered" evidence="3">
    <location>
        <begin position="236"/>
        <end position="306"/>
    </location>
</feature>
<dbReference type="PROSITE" id="PS50081">
    <property type="entry name" value="ZF_DAG_PE_2"/>
    <property type="match status" value="1"/>
</dbReference>
<sequence>MRVACGGRGSYRPLNPLLPSTFFLERDGKHREYWVSIPENKECVNDPEFAEIQQRVRHSLLKTLSRAIKEVQVLSTECEEGGRVGDCQPTQRLCTRFENALRHGLKARWFGQSSTFWPLVLQISRKQAIEYISGLQYAVSETGRCRAWIRMAVNECSLESYIGVICQNSSLRSQHYEVHAFMRDEDVVGPLQQLLAGLSQINFNITVDTASLEYEAVPEALQPPLQLRLPRHLLDDKDVHQKKRRRRHHKASSRSHDRHVTPIDNKSHDRHVTPIEDSDGDGESSVSASSDEEEEEEGRGGERNLEVFLTESEKRGDVNGGGNETQVALVLSEEGEEEKQGKVEDVFRERGKWEADSLGTYQTEVQTSELEGVADDLWGRQREAGGSGEIEEDGDGGGEVVGAGDGEVGEDGMSLSNQIEDSHQDKNQERFLDEVQDNRDQDNVTNSAQDIQQDTLLDDNYCRVGASGMEGENEEEEREEKDREESTCSEMEATTVPLEMREPQILESRQIPSPDSRPVAAIPNQFGTGSPLQLLPTPFNLDSVPDQTSKNPFDQLEQGLVGDHTYLRVRNPFDNSPPDKDLATPTADSAQNGFLPTPSSQPHPTTINPFDSTRDTPSPSLSSLSSSDYFRGKSPSLAGRQEGGGGERRVSRADSLEWSIYMEQNMVDMPGGVATSELALEEDYYSAELGMAELLETIQRLKKDLITSSSSIPPLSPVEQHALRRKIVRLQLQLHNKKEEEEESGAAYEEVSGHKFVRQPRQRRVLRDVSCLACKKRVRGLIREWHRCKTCRSVCHKKCLSSVVNQCSVPGDDVEYILEMCPEVGLTDQQFRLCQM</sequence>
<dbReference type="GO" id="GO:0010008">
    <property type="term" value="C:endosome membrane"/>
    <property type="evidence" value="ECO:0007669"/>
    <property type="project" value="TreeGrafter"/>
</dbReference>
<dbReference type="SMART" id="SM00109">
    <property type="entry name" value="C1"/>
    <property type="match status" value="1"/>
</dbReference>
<dbReference type="Pfam" id="PF02759">
    <property type="entry name" value="RUN"/>
    <property type="match status" value="1"/>
</dbReference>
<feature type="compositionally biased region" description="Polar residues" evidence="3">
    <location>
        <begin position="443"/>
        <end position="455"/>
    </location>
</feature>
<keyword evidence="7" id="KW-1185">Reference proteome</keyword>
<keyword evidence="2" id="KW-0862">Zinc</keyword>
<evidence type="ECO:0000256" key="1">
    <source>
        <dbReference type="ARBA" id="ARBA00022723"/>
    </source>
</evidence>
<feature type="compositionally biased region" description="Basic and acidic residues" evidence="3">
    <location>
        <begin position="420"/>
        <end position="442"/>
    </location>
</feature>
<feature type="compositionally biased region" description="Basic and acidic residues" evidence="3">
    <location>
        <begin position="254"/>
        <end position="274"/>
    </location>
</feature>
<dbReference type="InterPro" id="IPR004012">
    <property type="entry name" value="Run_dom"/>
</dbReference>
<dbReference type="SUPFAM" id="SSF57889">
    <property type="entry name" value="Cysteine-rich domain"/>
    <property type="match status" value="1"/>
</dbReference>
<dbReference type="GO" id="GO:0007030">
    <property type="term" value="P:Golgi organization"/>
    <property type="evidence" value="ECO:0007669"/>
    <property type="project" value="TreeGrafter"/>
</dbReference>
<dbReference type="InterPro" id="IPR053015">
    <property type="entry name" value="PH_domain-containing_M2"/>
</dbReference>
<dbReference type="Gene3D" id="1.20.58.900">
    <property type="match status" value="1"/>
</dbReference>
<reference evidence="6" key="1">
    <citation type="submission" date="2023-03" db="EMBL/GenBank/DDBJ databases">
        <authorList>
            <person name="Steffen K."/>
            <person name="Cardenas P."/>
        </authorList>
    </citation>
    <scope>NUCLEOTIDE SEQUENCE</scope>
</reference>
<dbReference type="SUPFAM" id="SSF140741">
    <property type="entry name" value="RUN domain-like"/>
    <property type="match status" value="1"/>
</dbReference>
<dbReference type="GO" id="GO:0046872">
    <property type="term" value="F:metal ion binding"/>
    <property type="evidence" value="ECO:0007669"/>
    <property type="project" value="UniProtKB-KW"/>
</dbReference>
<feature type="compositionally biased region" description="Polar residues" evidence="3">
    <location>
        <begin position="586"/>
        <end position="611"/>
    </location>
</feature>
<accession>A0AA35XBP0</accession>
<feature type="domain" description="Phorbol-ester/DAG-type" evidence="4">
    <location>
        <begin position="753"/>
        <end position="807"/>
    </location>
</feature>
<dbReference type="InterPro" id="IPR037213">
    <property type="entry name" value="Run_dom_sf"/>
</dbReference>
<dbReference type="GO" id="GO:0032418">
    <property type="term" value="P:lysosome localization"/>
    <property type="evidence" value="ECO:0007669"/>
    <property type="project" value="TreeGrafter"/>
</dbReference>
<dbReference type="GO" id="GO:0032880">
    <property type="term" value="P:regulation of protein localization"/>
    <property type="evidence" value="ECO:0007669"/>
    <property type="project" value="TreeGrafter"/>
</dbReference>
<dbReference type="PANTHER" id="PTHR46556">
    <property type="entry name" value="PLECKSTRIN HOMOLOGY DOMAIN-CONTAINING FAMILY M MEMBER 2"/>
    <property type="match status" value="1"/>
</dbReference>
<comment type="caution">
    <text evidence="6">The sequence shown here is derived from an EMBL/GenBank/DDBJ whole genome shotgun (WGS) entry which is preliminary data.</text>
</comment>
<dbReference type="InterPro" id="IPR002219">
    <property type="entry name" value="PKC_DAG/PE"/>
</dbReference>
<feature type="region of interest" description="Disordered" evidence="3">
    <location>
        <begin position="372"/>
        <end position="554"/>
    </location>
</feature>
<dbReference type="PROSITE" id="PS50826">
    <property type="entry name" value="RUN"/>
    <property type="match status" value="1"/>
</dbReference>
<dbReference type="SMART" id="SM00593">
    <property type="entry name" value="RUN"/>
    <property type="match status" value="1"/>
</dbReference>
<evidence type="ECO:0000259" key="4">
    <source>
        <dbReference type="PROSITE" id="PS50081"/>
    </source>
</evidence>
<feature type="compositionally biased region" description="Basic residues" evidence="3">
    <location>
        <begin position="240"/>
        <end position="253"/>
    </location>
</feature>
<feature type="compositionally biased region" description="Low complexity" evidence="3">
    <location>
        <begin position="617"/>
        <end position="627"/>
    </location>
</feature>
<evidence type="ECO:0000256" key="2">
    <source>
        <dbReference type="ARBA" id="ARBA00022833"/>
    </source>
</evidence>
<dbReference type="PANTHER" id="PTHR46556:SF1">
    <property type="entry name" value="PLECKSTRIN HOMOLOGY DOMAIN-CONTAINING FAMILY M MEMBER 2"/>
    <property type="match status" value="1"/>
</dbReference>
<evidence type="ECO:0000259" key="5">
    <source>
        <dbReference type="PROSITE" id="PS50826"/>
    </source>
</evidence>
<organism evidence="6 7">
    <name type="scientific">Geodia barretti</name>
    <name type="common">Barrett's horny sponge</name>
    <dbReference type="NCBI Taxonomy" id="519541"/>
    <lineage>
        <taxon>Eukaryota</taxon>
        <taxon>Metazoa</taxon>
        <taxon>Porifera</taxon>
        <taxon>Demospongiae</taxon>
        <taxon>Heteroscleromorpha</taxon>
        <taxon>Tetractinellida</taxon>
        <taxon>Astrophorina</taxon>
        <taxon>Geodiidae</taxon>
        <taxon>Geodia</taxon>
    </lineage>
</organism>
<dbReference type="Gene3D" id="3.30.60.20">
    <property type="match status" value="1"/>
</dbReference>
<dbReference type="CDD" id="cd17671">
    <property type="entry name" value="RUN"/>
    <property type="match status" value="1"/>
</dbReference>
<name>A0AA35XBP0_GEOBA</name>
<gene>
    <name evidence="6" type="ORF">GBAR_LOCUS28889</name>
</gene>
<dbReference type="InterPro" id="IPR046349">
    <property type="entry name" value="C1-like_sf"/>
</dbReference>
<evidence type="ECO:0000313" key="6">
    <source>
        <dbReference type="EMBL" id="CAI8052793.1"/>
    </source>
</evidence>
<proteinExistence type="predicted"/>
<feature type="domain" description="RUN" evidence="5">
    <location>
        <begin position="84"/>
        <end position="210"/>
    </location>
</feature>
<dbReference type="Pfam" id="PF00130">
    <property type="entry name" value="C1_1"/>
    <property type="match status" value="1"/>
</dbReference>
<dbReference type="EMBL" id="CASHTH010004040">
    <property type="protein sequence ID" value="CAI8052793.1"/>
    <property type="molecule type" value="Genomic_DNA"/>
</dbReference>
<dbReference type="Proteomes" id="UP001174909">
    <property type="component" value="Unassembled WGS sequence"/>
</dbReference>
<evidence type="ECO:0000256" key="3">
    <source>
        <dbReference type="SAM" id="MobiDB-lite"/>
    </source>
</evidence>
<feature type="compositionally biased region" description="Gly residues" evidence="3">
    <location>
        <begin position="397"/>
        <end position="406"/>
    </location>
</feature>
<evidence type="ECO:0000313" key="7">
    <source>
        <dbReference type="Proteomes" id="UP001174909"/>
    </source>
</evidence>
<protein>
    <submittedName>
        <fullName evidence="6">Pleckstrin homology domain-containing family M member 2</fullName>
    </submittedName>
</protein>
<keyword evidence="1" id="KW-0479">Metal-binding</keyword>
<dbReference type="GO" id="GO:0019894">
    <property type="term" value="F:kinesin binding"/>
    <property type="evidence" value="ECO:0007669"/>
    <property type="project" value="TreeGrafter"/>
</dbReference>
<feature type="region of interest" description="Disordered" evidence="3">
    <location>
        <begin position="568"/>
        <end position="651"/>
    </location>
</feature>
<dbReference type="AlphaFoldDB" id="A0AA35XBP0"/>